<dbReference type="CDD" id="cd07043">
    <property type="entry name" value="STAS_anti-anti-sigma_factors"/>
    <property type="match status" value="1"/>
</dbReference>
<dbReference type="SUPFAM" id="SSF52091">
    <property type="entry name" value="SpoIIaa-like"/>
    <property type="match status" value="1"/>
</dbReference>
<dbReference type="Gene3D" id="3.30.750.24">
    <property type="entry name" value="STAS domain"/>
    <property type="match status" value="1"/>
</dbReference>
<reference evidence="2 3" key="1">
    <citation type="journal article" date="2019" name="Int. J. Syst. Evol. Microbiol.">
        <title>The Global Catalogue of Microorganisms (GCM) 10K type strain sequencing project: providing services to taxonomists for standard genome sequencing and annotation.</title>
        <authorList>
            <consortium name="The Broad Institute Genomics Platform"/>
            <consortium name="The Broad Institute Genome Sequencing Center for Infectious Disease"/>
            <person name="Wu L."/>
            <person name="Ma J."/>
        </authorList>
    </citation>
    <scope>NUCLEOTIDE SEQUENCE [LARGE SCALE GENOMIC DNA]</scope>
    <source>
        <strain evidence="2 3">JCM 4805</strain>
    </source>
</reference>
<dbReference type="InterPro" id="IPR002645">
    <property type="entry name" value="STAS_dom"/>
</dbReference>
<name>A0ABN0ZFT3_9ACTN</name>
<evidence type="ECO:0000313" key="3">
    <source>
        <dbReference type="Proteomes" id="UP001500909"/>
    </source>
</evidence>
<sequence length="120" mass="12667">MHVKTRTDRRVRIERWPVPAGSPTLAKLAVVGVLDGDSVSELCDATAAVMASGARHLRLDLSGVTSCDNAGLYTLLGVQSALRSLRGSLVLIRPSLPVHRGLRAAGLHLRLVIAPPGSVM</sequence>
<dbReference type="InterPro" id="IPR036513">
    <property type="entry name" value="STAS_dom_sf"/>
</dbReference>
<gene>
    <name evidence="2" type="ORF">GCM10010361_07670</name>
</gene>
<evidence type="ECO:0000313" key="2">
    <source>
        <dbReference type="EMBL" id="GAA0446240.1"/>
    </source>
</evidence>
<accession>A0ABN0ZFT3</accession>
<organism evidence="2 3">
    <name type="scientific">Streptomyces olivaceiscleroticus</name>
    <dbReference type="NCBI Taxonomy" id="68245"/>
    <lineage>
        <taxon>Bacteria</taxon>
        <taxon>Bacillati</taxon>
        <taxon>Actinomycetota</taxon>
        <taxon>Actinomycetes</taxon>
        <taxon>Kitasatosporales</taxon>
        <taxon>Streptomycetaceae</taxon>
        <taxon>Streptomyces</taxon>
    </lineage>
</organism>
<evidence type="ECO:0000259" key="1">
    <source>
        <dbReference type="PROSITE" id="PS50801"/>
    </source>
</evidence>
<dbReference type="EMBL" id="BAAABY010000007">
    <property type="protein sequence ID" value="GAA0446240.1"/>
    <property type="molecule type" value="Genomic_DNA"/>
</dbReference>
<dbReference type="PROSITE" id="PS50801">
    <property type="entry name" value="STAS"/>
    <property type="match status" value="1"/>
</dbReference>
<dbReference type="Proteomes" id="UP001500909">
    <property type="component" value="Unassembled WGS sequence"/>
</dbReference>
<proteinExistence type="predicted"/>
<feature type="domain" description="STAS" evidence="1">
    <location>
        <begin position="28"/>
        <end position="120"/>
    </location>
</feature>
<dbReference type="InterPro" id="IPR058548">
    <property type="entry name" value="MlaB-like_STAS"/>
</dbReference>
<protein>
    <recommendedName>
        <fullName evidence="1">STAS domain-containing protein</fullName>
    </recommendedName>
</protein>
<comment type="caution">
    <text evidence="2">The sequence shown here is derived from an EMBL/GenBank/DDBJ whole genome shotgun (WGS) entry which is preliminary data.</text>
</comment>
<dbReference type="Pfam" id="PF13466">
    <property type="entry name" value="STAS_2"/>
    <property type="match status" value="1"/>
</dbReference>
<keyword evidence="3" id="KW-1185">Reference proteome</keyword>
<dbReference type="RefSeq" id="WP_052865434.1">
    <property type="nucleotide sequence ID" value="NZ_BAAABY010000007.1"/>
</dbReference>